<dbReference type="PROSITE" id="PS51178">
    <property type="entry name" value="PASTA"/>
    <property type="match status" value="1"/>
</dbReference>
<dbReference type="HOGENOM" id="CLU_009289_6_0_0"/>
<dbReference type="RefSeq" id="WP_012003466.1">
    <property type="nucleotide sequence ID" value="NC_009828.1"/>
</dbReference>
<dbReference type="Gene3D" id="3.30.450.330">
    <property type="match status" value="1"/>
</dbReference>
<dbReference type="InterPro" id="IPR050515">
    <property type="entry name" value="Beta-lactam/transpept"/>
</dbReference>
<evidence type="ECO:0000256" key="2">
    <source>
        <dbReference type="ARBA" id="ARBA00023136"/>
    </source>
</evidence>
<dbReference type="InterPro" id="IPR036138">
    <property type="entry name" value="PBP_dimer_sf"/>
</dbReference>
<dbReference type="Proteomes" id="UP000002016">
    <property type="component" value="Chromosome"/>
</dbReference>
<comment type="subcellular location">
    <subcellularLocation>
        <location evidence="1">Membrane</location>
    </subcellularLocation>
</comment>
<evidence type="ECO:0000313" key="4">
    <source>
        <dbReference type="EMBL" id="ABV33990.1"/>
    </source>
</evidence>
<dbReference type="CDD" id="cd06575">
    <property type="entry name" value="PASTA_Pbp2x-like_2"/>
    <property type="match status" value="1"/>
</dbReference>
<dbReference type="Pfam" id="PF03793">
    <property type="entry name" value="PASTA"/>
    <property type="match status" value="1"/>
</dbReference>
<dbReference type="AlphaFoldDB" id="A8F756"/>
<evidence type="ECO:0000259" key="3">
    <source>
        <dbReference type="PROSITE" id="PS51178"/>
    </source>
</evidence>
<dbReference type="eggNOG" id="COG0768">
    <property type="taxonomic scope" value="Bacteria"/>
</dbReference>
<name>A8F756_PSELT</name>
<dbReference type="SUPFAM" id="SSF56519">
    <property type="entry name" value="Penicillin binding protein dimerisation domain"/>
    <property type="match status" value="1"/>
</dbReference>
<evidence type="ECO:0000313" key="5">
    <source>
        <dbReference type="Proteomes" id="UP000002016"/>
    </source>
</evidence>
<dbReference type="InterPro" id="IPR005543">
    <property type="entry name" value="PASTA_dom"/>
</dbReference>
<feature type="domain" description="PASTA" evidence="3">
    <location>
        <begin position="524"/>
        <end position="582"/>
    </location>
</feature>
<dbReference type="KEGG" id="tle:Tlet_1434"/>
<sequence precursor="true">MKLIFYVAAIFSAVMVVSFLLKGNAAYSPKHWMITLPATRGKLLDVNDRLCAVDEAFYVAYLDVNYLKQRYIDSIDAQLSLLVKNFNLPYSPAELLNGKTRFIRLDESRDREAIVNKIPTSLLPFISIEIQTRRRQISDYALDKIVGRVIDGHGTGGVEEKLDKILKKRKDGKLLLKYHGFVSLSPNIEQIIEPEDGSDVKLSIDIDIQKICYEEIQKAVLENNAIAGGVVVMETNTGKIRAMVTTRDWNDAVLGYFEPGSAIKPVIYSIAIENNIVGPDDVFECNGSVKPVEDLDIVVKDLEAHGQVDVQKALAVSCNTATILIAKKIKEKMGEYGYYSWLRRFGLGEKTGVEIAGEIDGVLRRPEQWSKIDFAMISIGHGIGTPPLQFLAAFNVIANRGEYVYPTLLEEKIPETRRIVSEKTSSLVCQMLRKVVEEGTGIKAQVPGVNVAGKTGTAQKIAAGEGKYFSIFAGFYPYENPKYTILVYIDEPSNERYLASEVAAPVFASIVRKIIDLSRERWISFPKGIMPNLKGLSLRDALIIMNELGVKNVRFNGTGLVADQYPEAGSSDLREVVLILEEP</sequence>
<dbReference type="GO" id="GO:0008658">
    <property type="term" value="F:penicillin binding"/>
    <property type="evidence" value="ECO:0007669"/>
    <property type="project" value="InterPro"/>
</dbReference>
<dbReference type="Gene3D" id="3.90.1310.10">
    <property type="entry name" value="Penicillin-binding protein 2a (Domain 2)"/>
    <property type="match status" value="1"/>
</dbReference>
<dbReference type="GO" id="GO:0071555">
    <property type="term" value="P:cell wall organization"/>
    <property type="evidence" value="ECO:0007669"/>
    <property type="project" value="TreeGrafter"/>
</dbReference>
<reference evidence="4 5" key="1">
    <citation type="submission" date="2007-08" db="EMBL/GenBank/DDBJ databases">
        <title>Complete sequence of Thermotoga lettingae TMO.</title>
        <authorList>
            <consortium name="US DOE Joint Genome Institute"/>
            <person name="Copeland A."/>
            <person name="Lucas S."/>
            <person name="Lapidus A."/>
            <person name="Barry K."/>
            <person name="Glavina del Rio T."/>
            <person name="Dalin E."/>
            <person name="Tice H."/>
            <person name="Pitluck S."/>
            <person name="Foster B."/>
            <person name="Bruce D."/>
            <person name="Schmutz J."/>
            <person name="Larimer F."/>
            <person name="Land M."/>
            <person name="Hauser L."/>
            <person name="Kyrpides N."/>
            <person name="Mikhailova N."/>
            <person name="Nelson K."/>
            <person name="Gogarten J.P."/>
            <person name="Noll K."/>
            <person name="Richardson P."/>
        </authorList>
    </citation>
    <scope>NUCLEOTIDE SEQUENCE [LARGE SCALE GENOMIC DNA]</scope>
    <source>
        <strain evidence="5">ATCC BAA-301 / DSM 14385 / NBRC 107922 / TMO</strain>
    </source>
</reference>
<evidence type="ECO:0000256" key="1">
    <source>
        <dbReference type="ARBA" id="ARBA00004370"/>
    </source>
</evidence>
<reference evidence="4 5" key="2">
    <citation type="journal article" date="2009" name="Proc. Natl. Acad. Sci. U.S.A.">
        <title>On the chimeric nature, thermophilic origin, and phylogenetic placement of the Thermotogales.</title>
        <authorList>
            <person name="Zhaxybayeva O."/>
            <person name="Swithers K.S."/>
            <person name="Lapierre P."/>
            <person name="Fournier G.P."/>
            <person name="Bickhart D.M."/>
            <person name="DeBoy R.T."/>
            <person name="Nelson K.E."/>
            <person name="Nesbo C.L."/>
            <person name="Doolittle W.F."/>
            <person name="Gogarten J.P."/>
            <person name="Noll K.M."/>
        </authorList>
    </citation>
    <scope>NUCLEOTIDE SEQUENCE [LARGE SCALE GENOMIC DNA]</scope>
    <source>
        <strain evidence="5">ATCC BAA-301 / DSM 14385 / NBRC 107922 / TMO</strain>
    </source>
</reference>
<keyword evidence="2" id="KW-0472">Membrane</keyword>
<gene>
    <name evidence="4" type="ordered locus">Tlet_1434</name>
</gene>
<dbReference type="GO" id="GO:0016757">
    <property type="term" value="F:glycosyltransferase activity"/>
    <property type="evidence" value="ECO:0007669"/>
    <property type="project" value="UniProtKB-KW"/>
</dbReference>
<dbReference type="Pfam" id="PF00905">
    <property type="entry name" value="Transpeptidase"/>
    <property type="match status" value="1"/>
</dbReference>
<dbReference type="GO" id="GO:0005886">
    <property type="term" value="C:plasma membrane"/>
    <property type="evidence" value="ECO:0007669"/>
    <property type="project" value="TreeGrafter"/>
</dbReference>
<dbReference type="EMBL" id="CP000812">
    <property type="protein sequence ID" value="ABV33990.1"/>
    <property type="molecule type" value="Genomic_DNA"/>
</dbReference>
<dbReference type="InterPro" id="IPR012338">
    <property type="entry name" value="Beta-lactam/transpept-like"/>
</dbReference>
<keyword evidence="4" id="KW-0808">Transferase</keyword>
<accession>A8F756</accession>
<dbReference type="PROSITE" id="PS00923">
    <property type="entry name" value="ASP_GLU_RACEMASE_1"/>
    <property type="match status" value="1"/>
</dbReference>
<keyword evidence="4" id="KW-0328">Glycosyltransferase</keyword>
<organism evidence="4 5">
    <name type="scientific">Pseudothermotoga lettingae (strain ATCC BAA-301 / DSM 14385 / NBRC 107922 / TMO)</name>
    <name type="common">Thermotoga lettingae</name>
    <dbReference type="NCBI Taxonomy" id="416591"/>
    <lineage>
        <taxon>Bacteria</taxon>
        <taxon>Thermotogati</taxon>
        <taxon>Thermotogota</taxon>
        <taxon>Thermotogae</taxon>
        <taxon>Thermotogales</taxon>
        <taxon>Thermotogaceae</taxon>
        <taxon>Pseudothermotoga</taxon>
    </lineage>
</organism>
<dbReference type="PANTHER" id="PTHR30627:SF1">
    <property type="entry name" value="PEPTIDOGLYCAN D,D-TRANSPEPTIDASE FTSI"/>
    <property type="match status" value="1"/>
</dbReference>
<protein>
    <submittedName>
        <fullName evidence="4">Peptidoglycan glycosyltransferase</fullName>
        <ecNumber evidence="4">2.4.1.129</ecNumber>
    </submittedName>
</protein>
<dbReference type="PANTHER" id="PTHR30627">
    <property type="entry name" value="PEPTIDOGLYCAN D,D-TRANSPEPTIDASE"/>
    <property type="match status" value="1"/>
</dbReference>
<proteinExistence type="predicted"/>
<dbReference type="Gene3D" id="3.40.710.10">
    <property type="entry name" value="DD-peptidase/beta-lactamase superfamily"/>
    <property type="match status" value="1"/>
</dbReference>
<dbReference type="InterPro" id="IPR018187">
    <property type="entry name" value="Asp/Glu_racemase_AS_1"/>
</dbReference>
<dbReference type="SUPFAM" id="SSF56601">
    <property type="entry name" value="beta-lactamase/transpeptidase-like"/>
    <property type="match status" value="1"/>
</dbReference>
<dbReference type="STRING" id="416591.Tlet_1434"/>
<dbReference type="EC" id="2.4.1.129" evidence="4"/>
<keyword evidence="5" id="KW-1185">Reference proteome</keyword>
<dbReference type="InterPro" id="IPR001460">
    <property type="entry name" value="PCN-bd_Tpept"/>
</dbReference>
<dbReference type="SMART" id="SM00740">
    <property type="entry name" value="PASTA"/>
    <property type="match status" value="1"/>
</dbReference>
<dbReference type="SUPFAM" id="SSF54184">
    <property type="entry name" value="Penicillin-binding protein 2x (pbp-2x), c-terminal domain"/>
    <property type="match status" value="1"/>
</dbReference>